<keyword evidence="4 5" id="KW-0472">Membrane</keyword>
<dbReference type="Pfam" id="PF06423">
    <property type="entry name" value="GWT1"/>
    <property type="match status" value="1"/>
</dbReference>
<keyword evidence="5" id="KW-0808">Transferase</keyword>
<evidence type="ECO:0000256" key="2">
    <source>
        <dbReference type="ARBA" id="ARBA00022692"/>
    </source>
</evidence>
<keyword evidence="6" id="KW-1185">Reference proteome</keyword>
<dbReference type="RefSeq" id="XP_013782770.1">
    <property type="nucleotide sequence ID" value="XM_013927316.2"/>
</dbReference>
<dbReference type="EC" id="2.3.-.-" evidence="5"/>
<feature type="transmembrane region" description="Helical" evidence="5">
    <location>
        <begin position="80"/>
        <end position="99"/>
    </location>
</feature>
<name>A0ABM1BIP1_LIMPO</name>
<comment type="function">
    <text evidence="5">A acetyltransferase, which acetylates the inositol ring of phosphatidylinositol during biosynthesis of GPI-anchor.</text>
</comment>
<dbReference type="InterPro" id="IPR009447">
    <property type="entry name" value="PIGW/GWT1"/>
</dbReference>
<evidence type="ECO:0000256" key="1">
    <source>
        <dbReference type="ARBA" id="ARBA00004141"/>
    </source>
</evidence>
<evidence type="ECO:0000313" key="6">
    <source>
        <dbReference type="Proteomes" id="UP000694941"/>
    </source>
</evidence>
<keyword evidence="5" id="KW-0337">GPI-anchor biosynthesis</keyword>
<dbReference type="PANTHER" id="PTHR20661">
    <property type="entry name" value="PHOSPHATIDYLINOSITOL-GLYCAN BIOSYNTHESIS CLASS W PROTEIN"/>
    <property type="match status" value="1"/>
</dbReference>
<dbReference type="PANTHER" id="PTHR20661:SF0">
    <property type="entry name" value="PHOSPHATIDYLINOSITOL-GLYCAN BIOSYNTHESIS CLASS W PROTEIN"/>
    <property type="match status" value="1"/>
</dbReference>
<dbReference type="GeneID" id="106467007"/>
<dbReference type="PIRSF" id="PIRSF017321">
    <property type="entry name" value="GWT1"/>
    <property type="match status" value="1"/>
</dbReference>
<feature type="transmembrane region" description="Helical" evidence="5">
    <location>
        <begin position="380"/>
        <end position="406"/>
    </location>
</feature>
<proteinExistence type="inferred from homology"/>
<evidence type="ECO:0000256" key="5">
    <source>
        <dbReference type="RuleBase" id="RU280819"/>
    </source>
</evidence>
<feature type="transmembrane region" description="Helical" evidence="5">
    <location>
        <begin position="273"/>
        <end position="292"/>
    </location>
</feature>
<feature type="transmembrane region" description="Helical" evidence="5">
    <location>
        <begin position="181"/>
        <end position="202"/>
    </location>
</feature>
<comment type="pathway">
    <text evidence="5">Glycolipid biosynthesis; glycosylphosphatidylinositol-anchor biosynthesis.</text>
</comment>
<evidence type="ECO:0000256" key="4">
    <source>
        <dbReference type="ARBA" id="ARBA00023136"/>
    </source>
</evidence>
<feature type="transmembrane region" description="Helical" evidence="5">
    <location>
        <begin position="312"/>
        <end position="333"/>
    </location>
</feature>
<comment type="subcellular location">
    <subcellularLocation>
        <location evidence="5">Endoplasmic reticulum membrane</location>
        <topology evidence="5">Multi-pass membrane protein</topology>
    </subcellularLocation>
    <subcellularLocation>
        <location evidence="1">Membrane</location>
        <topology evidence="1">Multi-pass membrane protein</topology>
    </subcellularLocation>
</comment>
<accession>A0ABM1BIP1</accession>
<sequence length="492" mass="56035">MNPNYRDEHELFMNHHTGSSPEKVLVVSLIMPLAAFALKLVSPWLWTYDASFWVKVITEIVLLVFPLVLCLTIWNSHIILFISSLSAVCLSLILLNHSIKCLLGSRKKTYESNSSFTQSKYVLIPISFSSFINAKCEELTDKPQFITNMRAHVLLVTAISILAVDFPVFPREFAKTEEFGWSLMDVGVGCYVFMNGLVAPEARGKINQNRWTSVFKTFLSSCPLFVLGFGRLVAIKATNYHEHVTEYGVHWNFFLTLALTKVICTISLNALPVYVHVVVPVLYQYLLSHYKMTEYLLSDERKGFLHANKEGLWSLFGYTAIYLFAVQVGKLLFKPRDTLKEWLIFLGYLLLAGGMFWIFMHFSVENIEPCSRRTANLSYVLWMVAFNLIILAVQLAEIILTSLLRTQKLMLGPRTILISKDKEKEQYRIIVVEAISQNALLFFLVANVATGAVNICVQTLYTSSLIAVIILVCYSSFFMFRSKCFIQVFSAI</sequence>
<keyword evidence="3 5" id="KW-1133">Transmembrane helix</keyword>
<organism evidence="6 7">
    <name type="scientific">Limulus polyphemus</name>
    <name type="common">Atlantic horseshoe crab</name>
    <dbReference type="NCBI Taxonomy" id="6850"/>
    <lineage>
        <taxon>Eukaryota</taxon>
        <taxon>Metazoa</taxon>
        <taxon>Ecdysozoa</taxon>
        <taxon>Arthropoda</taxon>
        <taxon>Chelicerata</taxon>
        <taxon>Merostomata</taxon>
        <taxon>Xiphosura</taxon>
        <taxon>Limulidae</taxon>
        <taxon>Limulus</taxon>
    </lineage>
</organism>
<feature type="transmembrane region" description="Helical" evidence="5">
    <location>
        <begin position="151"/>
        <end position="169"/>
    </location>
</feature>
<feature type="transmembrane region" description="Helical" evidence="5">
    <location>
        <begin position="427"/>
        <end position="448"/>
    </location>
</feature>
<keyword evidence="5" id="KW-0012">Acyltransferase</keyword>
<reference evidence="7" key="1">
    <citation type="submission" date="2025-08" db="UniProtKB">
        <authorList>
            <consortium name="RefSeq"/>
        </authorList>
    </citation>
    <scope>IDENTIFICATION</scope>
    <source>
        <tissue evidence="7">Muscle</tissue>
    </source>
</reference>
<protein>
    <recommendedName>
        <fullName evidence="5">Phosphatidylinositol-glycan biosynthesis class W protein</fullName>
        <ecNumber evidence="5">2.3.-.-</ecNumber>
    </recommendedName>
</protein>
<dbReference type="Proteomes" id="UP000694941">
    <property type="component" value="Unplaced"/>
</dbReference>
<evidence type="ECO:0000313" key="7">
    <source>
        <dbReference type="RefSeq" id="XP_013782770.1"/>
    </source>
</evidence>
<feature type="transmembrane region" description="Helical" evidence="5">
    <location>
        <begin position="52"/>
        <end position="74"/>
    </location>
</feature>
<evidence type="ECO:0000256" key="3">
    <source>
        <dbReference type="ARBA" id="ARBA00022989"/>
    </source>
</evidence>
<gene>
    <name evidence="7" type="primary">LOC106467007</name>
</gene>
<feature type="transmembrane region" description="Helical" evidence="5">
    <location>
        <begin position="460"/>
        <end position="480"/>
    </location>
</feature>
<feature type="transmembrane region" description="Helical" evidence="5">
    <location>
        <begin position="342"/>
        <end position="360"/>
    </location>
</feature>
<keyword evidence="5" id="KW-0256">Endoplasmic reticulum</keyword>
<comment type="similarity">
    <text evidence="5">Belongs to the PIGW family.</text>
</comment>
<feature type="transmembrane region" description="Helical" evidence="5">
    <location>
        <begin position="24"/>
        <end position="45"/>
    </location>
</feature>
<keyword evidence="2 5" id="KW-0812">Transmembrane</keyword>